<reference evidence="2" key="1">
    <citation type="submission" date="2021-02" db="EMBL/GenBank/DDBJ databases">
        <authorList>
            <person name="Nowell W R."/>
        </authorList>
    </citation>
    <scope>NUCLEOTIDE SEQUENCE</scope>
</reference>
<feature type="non-terminal residue" evidence="2">
    <location>
        <position position="1"/>
    </location>
</feature>
<sequence>EKSKEETTIETGEKPLPPRDTDKKEPEVEKSTE</sequence>
<proteinExistence type="predicted"/>
<protein>
    <submittedName>
        <fullName evidence="2">Uncharacterized protein</fullName>
    </submittedName>
</protein>
<gene>
    <name evidence="2" type="ORF">QYT958_LOCUS48825</name>
</gene>
<feature type="region of interest" description="Disordered" evidence="1">
    <location>
        <begin position="1"/>
        <end position="33"/>
    </location>
</feature>
<dbReference type="AlphaFoldDB" id="A0A822GGG8"/>
<evidence type="ECO:0000313" key="3">
    <source>
        <dbReference type="Proteomes" id="UP000663848"/>
    </source>
</evidence>
<name>A0A822GGG8_9BILA</name>
<accession>A0A822GGG8</accession>
<comment type="caution">
    <text evidence="2">The sequence shown here is derived from an EMBL/GenBank/DDBJ whole genome shotgun (WGS) entry which is preliminary data.</text>
</comment>
<evidence type="ECO:0000256" key="1">
    <source>
        <dbReference type="SAM" id="MobiDB-lite"/>
    </source>
</evidence>
<organism evidence="2 3">
    <name type="scientific">Rotaria socialis</name>
    <dbReference type="NCBI Taxonomy" id="392032"/>
    <lineage>
        <taxon>Eukaryota</taxon>
        <taxon>Metazoa</taxon>
        <taxon>Spiralia</taxon>
        <taxon>Gnathifera</taxon>
        <taxon>Rotifera</taxon>
        <taxon>Eurotatoria</taxon>
        <taxon>Bdelloidea</taxon>
        <taxon>Philodinida</taxon>
        <taxon>Philodinidae</taxon>
        <taxon>Rotaria</taxon>
    </lineage>
</organism>
<evidence type="ECO:0000313" key="2">
    <source>
        <dbReference type="EMBL" id="CAF5154321.1"/>
    </source>
</evidence>
<dbReference type="EMBL" id="CAJOBR010103012">
    <property type="protein sequence ID" value="CAF5154321.1"/>
    <property type="molecule type" value="Genomic_DNA"/>
</dbReference>
<dbReference type="Proteomes" id="UP000663848">
    <property type="component" value="Unassembled WGS sequence"/>
</dbReference>